<dbReference type="Proteomes" id="UP001221413">
    <property type="component" value="Unassembled WGS sequence"/>
</dbReference>
<dbReference type="AlphaFoldDB" id="A0AAD6NFK6"/>
<name>A0AAD6NFK6_DREDA</name>
<evidence type="ECO:0000313" key="1">
    <source>
        <dbReference type="EMBL" id="KAJ6257651.1"/>
    </source>
</evidence>
<evidence type="ECO:0000313" key="2">
    <source>
        <dbReference type="Proteomes" id="UP001221413"/>
    </source>
</evidence>
<dbReference type="EMBL" id="JAQGDS010000010">
    <property type="protein sequence ID" value="KAJ6257651.1"/>
    <property type="molecule type" value="Genomic_DNA"/>
</dbReference>
<protein>
    <submittedName>
        <fullName evidence="1">Uncharacterized protein</fullName>
    </submittedName>
</protein>
<reference evidence="1" key="1">
    <citation type="submission" date="2023-01" db="EMBL/GenBank/DDBJ databases">
        <title>The chitinases involved in constricting ring structure development in the nematode-trapping fungus Drechslerella dactyloides.</title>
        <authorList>
            <person name="Wang R."/>
            <person name="Zhang L."/>
            <person name="Tang P."/>
            <person name="Li S."/>
            <person name="Liang L."/>
        </authorList>
    </citation>
    <scope>NUCLEOTIDE SEQUENCE</scope>
    <source>
        <strain evidence="1">YMF1.00031</strain>
    </source>
</reference>
<accession>A0AAD6NFK6</accession>
<keyword evidence="2" id="KW-1185">Reference proteome</keyword>
<organism evidence="1 2">
    <name type="scientific">Drechslerella dactyloides</name>
    <name type="common">Nematode-trapping fungus</name>
    <name type="synonym">Arthrobotrys dactyloides</name>
    <dbReference type="NCBI Taxonomy" id="74499"/>
    <lineage>
        <taxon>Eukaryota</taxon>
        <taxon>Fungi</taxon>
        <taxon>Dikarya</taxon>
        <taxon>Ascomycota</taxon>
        <taxon>Pezizomycotina</taxon>
        <taxon>Orbiliomycetes</taxon>
        <taxon>Orbiliales</taxon>
        <taxon>Orbiliaceae</taxon>
        <taxon>Drechslerella</taxon>
    </lineage>
</organism>
<proteinExistence type="predicted"/>
<comment type="caution">
    <text evidence="1">The sequence shown here is derived from an EMBL/GenBank/DDBJ whole genome shotgun (WGS) entry which is preliminary data.</text>
</comment>
<gene>
    <name evidence="1" type="ORF">Dda_7438</name>
</gene>
<sequence length="62" mass="7059">MPTAWKQAGQYNPHEFFSARKEVAMKFWTVSKMGSSPTKMNAPEKKIHDGYPVFRAVSLAEI</sequence>